<accession>A0A8T0DP64</accession>
<organism evidence="2 3">
    <name type="scientific">Paragonimus westermani</name>
    <dbReference type="NCBI Taxonomy" id="34504"/>
    <lineage>
        <taxon>Eukaryota</taxon>
        <taxon>Metazoa</taxon>
        <taxon>Spiralia</taxon>
        <taxon>Lophotrochozoa</taxon>
        <taxon>Platyhelminthes</taxon>
        <taxon>Trematoda</taxon>
        <taxon>Digenea</taxon>
        <taxon>Plagiorchiida</taxon>
        <taxon>Troglotremata</taxon>
        <taxon>Troglotrematidae</taxon>
        <taxon>Paragonimus</taxon>
    </lineage>
</organism>
<evidence type="ECO:0000313" key="3">
    <source>
        <dbReference type="Proteomes" id="UP000699462"/>
    </source>
</evidence>
<dbReference type="AlphaFoldDB" id="A0A8T0DP64"/>
<dbReference type="PANTHER" id="PTHR11440">
    <property type="entry name" value="LECITHIN-CHOLESTEROL ACYLTRANSFERASE-RELATED"/>
    <property type="match status" value="1"/>
</dbReference>
<comment type="caution">
    <text evidence="2">The sequence shown here is derived from an EMBL/GenBank/DDBJ whole genome shotgun (WGS) entry which is preliminary data.</text>
</comment>
<evidence type="ECO:0000256" key="1">
    <source>
        <dbReference type="SAM" id="SignalP"/>
    </source>
</evidence>
<evidence type="ECO:0000313" key="2">
    <source>
        <dbReference type="EMBL" id="KAF8569072.1"/>
    </source>
</evidence>
<feature type="chain" id="PRO_5035750304" description="Lysophospholipase III" evidence="1">
    <location>
        <begin position="32"/>
        <end position="502"/>
    </location>
</feature>
<feature type="signal peptide" evidence="1">
    <location>
        <begin position="1"/>
        <end position="31"/>
    </location>
</feature>
<evidence type="ECO:0008006" key="4">
    <source>
        <dbReference type="Google" id="ProtNLM"/>
    </source>
</evidence>
<keyword evidence="1" id="KW-0732">Signal</keyword>
<dbReference type="InterPro" id="IPR029058">
    <property type="entry name" value="AB_hydrolase_fold"/>
</dbReference>
<dbReference type="GO" id="GO:0008374">
    <property type="term" value="F:O-acyltransferase activity"/>
    <property type="evidence" value="ECO:0007669"/>
    <property type="project" value="InterPro"/>
</dbReference>
<dbReference type="OrthoDB" id="190846at2759"/>
<protein>
    <recommendedName>
        <fullName evidence="4">Lysophospholipase III</fullName>
    </recommendedName>
</protein>
<proteinExistence type="predicted"/>
<keyword evidence="3" id="KW-1185">Reference proteome</keyword>
<dbReference type="GO" id="GO:0006629">
    <property type="term" value="P:lipid metabolic process"/>
    <property type="evidence" value="ECO:0007669"/>
    <property type="project" value="InterPro"/>
</dbReference>
<sequence length="502" mass="57207">MRTCVLETNCMFMFLAVIFVVSIVRQSDTLATPDKHPIILIPGAGGSRAYARLKNDSHASPIQLWLNVEDFLSPKRLTELFRLNNAHLRTGNKLHVYGKSNILINQIGCHNIPQFLAVIFVVSIVRQSDTLATPDKHPIILIPGAGGSRAYARLKNDSHASPIQLWLNVEDFLSPKRLTELFRLRFDRKLNKSYDNENYEITFPGWGDTYSVEYLDGRQHLFGLYFRTLVSALVKDPFFKRNSTVRGAPYDFRRTFDENQWFEQALRQLVEDTYNGSGLNRVILVAHSLGSLYAHSFLQMQTPRWKKKYIKAYFAVSSPLGGTMKVPKASASGDILSVFAGNPLAFREMERSFPSFLIMAPDLRLWSPNETIVITPRRNYSAHDIKQFFEDIGYTDGYQMMEVAKAGRDFFEGPTHVDEVYCVYGTQVPTLEQLIYGESFPDENPQILDGDGDGSVNLRSLEVCRNWNSVKEIALPGAEHLKILRDKRLIDQIKRVAGFHRN</sequence>
<name>A0A8T0DP64_9TREM</name>
<dbReference type="EMBL" id="JTDF01002216">
    <property type="protein sequence ID" value="KAF8569072.1"/>
    <property type="molecule type" value="Genomic_DNA"/>
</dbReference>
<dbReference type="Gene3D" id="3.40.50.1820">
    <property type="entry name" value="alpha/beta hydrolase"/>
    <property type="match status" value="2"/>
</dbReference>
<dbReference type="Pfam" id="PF02450">
    <property type="entry name" value="LCAT"/>
    <property type="match status" value="2"/>
</dbReference>
<gene>
    <name evidence="2" type="ORF">P879_05766</name>
</gene>
<reference evidence="2 3" key="1">
    <citation type="submission" date="2019-07" db="EMBL/GenBank/DDBJ databases">
        <title>Annotation for the trematode Paragonimus westermani.</title>
        <authorList>
            <person name="Choi Y.-J."/>
        </authorList>
    </citation>
    <scope>NUCLEOTIDE SEQUENCE [LARGE SCALE GENOMIC DNA]</scope>
    <source>
        <strain evidence="2">180907_Pwestermani</strain>
    </source>
</reference>
<dbReference type="SUPFAM" id="SSF53474">
    <property type="entry name" value="alpha/beta-Hydrolases"/>
    <property type="match status" value="1"/>
</dbReference>
<dbReference type="InterPro" id="IPR003386">
    <property type="entry name" value="LACT/PDAT_acylTrfase"/>
</dbReference>
<dbReference type="Proteomes" id="UP000699462">
    <property type="component" value="Unassembled WGS sequence"/>
</dbReference>